<evidence type="ECO:0000313" key="2">
    <source>
        <dbReference type="Proteomes" id="UP000002035"/>
    </source>
</evidence>
<dbReference type="OMA" id="ISIKCAQ"/>
<dbReference type="OrthoDB" id="10003767at2759"/>
<evidence type="ECO:0000313" key="1">
    <source>
        <dbReference type="EMBL" id="EEQ34120.1"/>
    </source>
</evidence>
<dbReference type="InterPro" id="IPR051678">
    <property type="entry name" value="AGP_Transferase"/>
</dbReference>
<dbReference type="RefSeq" id="XP_002844975.1">
    <property type="nucleotide sequence ID" value="XM_002844929.1"/>
</dbReference>
<dbReference type="STRING" id="554155.C5FW36"/>
<dbReference type="Proteomes" id="UP000002035">
    <property type="component" value="Unassembled WGS sequence"/>
</dbReference>
<protein>
    <submittedName>
        <fullName evidence="1">Uncharacterized protein</fullName>
    </submittedName>
</protein>
<proteinExistence type="predicted"/>
<dbReference type="eggNOG" id="ENOG502STUU">
    <property type="taxonomic scope" value="Eukaryota"/>
</dbReference>
<keyword evidence="2" id="KW-1185">Reference proteome</keyword>
<dbReference type="PANTHER" id="PTHR21310">
    <property type="entry name" value="AMINOGLYCOSIDE PHOSPHOTRANSFERASE-RELATED-RELATED"/>
    <property type="match status" value="1"/>
</dbReference>
<dbReference type="PANTHER" id="PTHR21310:SF15">
    <property type="entry name" value="AMINOGLYCOSIDE PHOSPHOTRANSFERASE DOMAIN-CONTAINING PROTEIN"/>
    <property type="match status" value="1"/>
</dbReference>
<reference evidence="2" key="1">
    <citation type="journal article" date="2012" name="MBio">
        <title>Comparative genome analysis of Trichophyton rubrum and related dermatophytes reveals candidate genes involved in infection.</title>
        <authorList>
            <person name="Martinez D.A."/>
            <person name="Oliver B.G."/>
            <person name="Graeser Y."/>
            <person name="Goldberg J.M."/>
            <person name="Li W."/>
            <person name="Martinez-Rossi N.M."/>
            <person name="Monod M."/>
            <person name="Shelest E."/>
            <person name="Barton R.C."/>
            <person name="Birch E."/>
            <person name="Brakhage A.A."/>
            <person name="Chen Z."/>
            <person name="Gurr S.J."/>
            <person name="Heiman D."/>
            <person name="Heitman J."/>
            <person name="Kosti I."/>
            <person name="Rossi A."/>
            <person name="Saif S."/>
            <person name="Samalova M."/>
            <person name="Saunders C.W."/>
            <person name="Shea T."/>
            <person name="Summerbell R.C."/>
            <person name="Xu J."/>
            <person name="Young S."/>
            <person name="Zeng Q."/>
            <person name="Birren B.W."/>
            <person name="Cuomo C.A."/>
            <person name="White T.C."/>
        </authorList>
    </citation>
    <scope>NUCLEOTIDE SEQUENCE [LARGE SCALE GENOMIC DNA]</scope>
    <source>
        <strain evidence="2">ATCC MYA-4605 / CBS 113480</strain>
    </source>
</reference>
<accession>C5FW36</accession>
<dbReference type="VEuPathDB" id="FungiDB:MCYG_06939"/>
<dbReference type="GeneID" id="9228201"/>
<sequence>MTSTTEAPSIGYDAWRNMGAIEPYSPEHYRILDFIQHINWGAVIEKCYNLSGGEPCTISDKYTLGRSNFVRQIKFRNGKRWVVRLRLPVPCVGNEDGNVIACFESLNYLRKETNIPVPETYYCDASLNNLLQDLNFRKELAMIQVTLATKKFDRIGRPRPAADGKSFEISASSSGLTFGSDIDYYKYITGEIIQDAARRTQASSQDTTVLLPALFNTLIARWSNHLGPFGMTITSLGAHNVLVNERFEVQALIDPEGLIAAPIEIQAQLPYSMGLQMEPPSYIALSPMDKLRINNIMERVKEYRSLLKDADRLIYGGNLRAADDVPLYRANLG</sequence>
<gene>
    <name evidence="1" type="ORF">MCYG_06939</name>
</gene>
<dbReference type="EMBL" id="DS995706">
    <property type="protein sequence ID" value="EEQ34120.1"/>
    <property type="molecule type" value="Genomic_DNA"/>
</dbReference>
<organism evidence="1 2">
    <name type="scientific">Arthroderma otae (strain ATCC MYA-4605 / CBS 113480)</name>
    <name type="common">Microsporum canis</name>
    <dbReference type="NCBI Taxonomy" id="554155"/>
    <lineage>
        <taxon>Eukaryota</taxon>
        <taxon>Fungi</taxon>
        <taxon>Dikarya</taxon>
        <taxon>Ascomycota</taxon>
        <taxon>Pezizomycotina</taxon>
        <taxon>Eurotiomycetes</taxon>
        <taxon>Eurotiomycetidae</taxon>
        <taxon>Onygenales</taxon>
        <taxon>Arthrodermataceae</taxon>
        <taxon>Microsporum</taxon>
    </lineage>
</organism>
<dbReference type="AlphaFoldDB" id="C5FW36"/>
<name>C5FW36_ARTOC</name>
<dbReference type="HOGENOM" id="CLU_053876_0_0_1"/>